<evidence type="ECO:0000313" key="4">
    <source>
        <dbReference type="EMBL" id="KAF2017190.1"/>
    </source>
</evidence>
<dbReference type="RefSeq" id="XP_033385529.1">
    <property type="nucleotide sequence ID" value="XM_033523369.1"/>
</dbReference>
<accession>A0A6A5XX30</accession>
<dbReference type="EMBL" id="ML978068">
    <property type="protein sequence ID" value="KAF2017190.1"/>
    <property type="molecule type" value="Genomic_DNA"/>
</dbReference>
<dbReference type="InterPro" id="IPR036291">
    <property type="entry name" value="NAD(P)-bd_dom_sf"/>
</dbReference>
<dbReference type="SUPFAM" id="SSF51735">
    <property type="entry name" value="NAD(P)-binding Rossmann-fold domains"/>
    <property type="match status" value="1"/>
</dbReference>
<reference evidence="4" key="1">
    <citation type="journal article" date="2020" name="Stud. Mycol.">
        <title>101 Dothideomycetes genomes: a test case for predicting lifestyles and emergence of pathogens.</title>
        <authorList>
            <person name="Haridas S."/>
            <person name="Albert R."/>
            <person name="Binder M."/>
            <person name="Bloem J."/>
            <person name="Labutti K."/>
            <person name="Salamov A."/>
            <person name="Andreopoulos B."/>
            <person name="Baker S."/>
            <person name="Barry K."/>
            <person name="Bills G."/>
            <person name="Bluhm B."/>
            <person name="Cannon C."/>
            <person name="Castanera R."/>
            <person name="Culley D."/>
            <person name="Daum C."/>
            <person name="Ezra D."/>
            <person name="Gonzalez J."/>
            <person name="Henrissat B."/>
            <person name="Kuo A."/>
            <person name="Liang C."/>
            <person name="Lipzen A."/>
            <person name="Lutzoni F."/>
            <person name="Magnuson J."/>
            <person name="Mondo S."/>
            <person name="Nolan M."/>
            <person name="Ohm R."/>
            <person name="Pangilinan J."/>
            <person name="Park H.-J."/>
            <person name="Ramirez L."/>
            <person name="Alfaro M."/>
            <person name="Sun H."/>
            <person name="Tritt A."/>
            <person name="Yoshinaga Y."/>
            <person name="Zwiers L.-H."/>
            <person name="Turgeon B."/>
            <person name="Goodwin S."/>
            <person name="Spatafora J."/>
            <person name="Crous P."/>
            <person name="Grigoriev I."/>
        </authorList>
    </citation>
    <scope>NUCLEOTIDE SEQUENCE</scope>
    <source>
        <strain evidence="4">CBS 175.79</strain>
    </source>
</reference>
<gene>
    <name evidence="4" type="ORF">BU24DRAFT_343464</name>
</gene>
<dbReference type="OrthoDB" id="9984533at2759"/>
<dbReference type="PANTHER" id="PTHR47706:SF10">
    <property type="entry name" value="NMRA-LIKE DOMAIN-CONTAINING PROTEIN"/>
    <property type="match status" value="1"/>
</dbReference>
<dbReference type="AlphaFoldDB" id="A0A6A5XX30"/>
<sequence length="301" mass="32075">MSDIKNVILVGATGNLGPSVLDALRASSFNVTVLEQHTLSSIFPSDVKVIRADYDAPDALRSAFQGQDAVVLTVGAPAIPDQPRYIDAAIAAGVKRFIPSEFGSNTQNPRALELVPAFGVKNGVVDYLISKQDAISWTGIITGPFIDWAMNSGLLGYNAATKTVTLIDEGTGEISCTPLRQVGEAVVKSLENADLTKNQIVYVSSFQTSQVEILSTVEKLTGEKWTVKHITSKELFAIGHKKLSQGDKKAGTSALIKAAEFSSENLGDHASEGLWNEKLGLKKESFEEAIKAGLAGQVLSL</sequence>
<dbReference type="Gene3D" id="3.40.50.720">
    <property type="entry name" value="NAD(P)-binding Rossmann-like Domain"/>
    <property type="match status" value="1"/>
</dbReference>
<dbReference type="Pfam" id="PF05368">
    <property type="entry name" value="NmrA"/>
    <property type="match status" value="1"/>
</dbReference>
<evidence type="ECO:0000259" key="3">
    <source>
        <dbReference type="Pfam" id="PF05368"/>
    </source>
</evidence>
<keyword evidence="2" id="KW-0560">Oxidoreductase</keyword>
<dbReference type="InterPro" id="IPR045312">
    <property type="entry name" value="PCBER-like"/>
</dbReference>
<evidence type="ECO:0000256" key="2">
    <source>
        <dbReference type="ARBA" id="ARBA00023002"/>
    </source>
</evidence>
<evidence type="ECO:0000256" key="1">
    <source>
        <dbReference type="ARBA" id="ARBA00022857"/>
    </source>
</evidence>
<dbReference type="Proteomes" id="UP000799778">
    <property type="component" value="Unassembled WGS sequence"/>
</dbReference>
<organism evidence="4 5">
    <name type="scientific">Aaosphaeria arxii CBS 175.79</name>
    <dbReference type="NCBI Taxonomy" id="1450172"/>
    <lineage>
        <taxon>Eukaryota</taxon>
        <taxon>Fungi</taxon>
        <taxon>Dikarya</taxon>
        <taxon>Ascomycota</taxon>
        <taxon>Pezizomycotina</taxon>
        <taxon>Dothideomycetes</taxon>
        <taxon>Pleosporomycetidae</taxon>
        <taxon>Pleosporales</taxon>
        <taxon>Pleosporales incertae sedis</taxon>
        <taxon>Aaosphaeria</taxon>
    </lineage>
</organism>
<dbReference type="GeneID" id="54280766"/>
<protein>
    <submittedName>
        <fullName evidence="4">NAD(P)-binding protein</fullName>
    </submittedName>
</protein>
<dbReference type="GO" id="GO:0016491">
    <property type="term" value="F:oxidoreductase activity"/>
    <property type="evidence" value="ECO:0007669"/>
    <property type="project" value="UniProtKB-KW"/>
</dbReference>
<dbReference type="InterPro" id="IPR008030">
    <property type="entry name" value="NmrA-like"/>
</dbReference>
<proteinExistence type="predicted"/>
<dbReference type="CDD" id="cd05259">
    <property type="entry name" value="PCBER_SDR_a"/>
    <property type="match status" value="1"/>
</dbReference>
<evidence type="ECO:0000313" key="5">
    <source>
        <dbReference type="Proteomes" id="UP000799778"/>
    </source>
</evidence>
<dbReference type="InterPro" id="IPR051609">
    <property type="entry name" value="NmrA/Isoflavone_reductase-like"/>
</dbReference>
<dbReference type="PANTHER" id="PTHR47706">
    <property type="entry name" value="NMRA-LIKE FAMILY PROTEIN"/>
    <property type="match status" value="1"/>
</dbReference>
<keyword evidence="1" id="KW-0521">NADP</keyword>
<name>A0A6A5XX30_9PLEO</name>
<keyword evidence="5" id="KW-1185">Reference proteome</keyword>
<dbReference type="Gene3D" id="3.90.25.10">
    <property type="entry name" value="UDP-galactose 4-epimerase, domain 1"/>
    <property type="match status" value="1"/>
</dbReference>
<feature type="domain" description="NmrA-like" evidence="3">
    <location>
        <begin position="5"/>
        <end position="236"/>
    </location>
</feature>